<dbReference type="GO" id="GO:0005789">
    <property type="term" value="C:endoplasmic reticulum membrane"/>
    <property type="evidence" value="ECO:0007669"/>
    <property type="project" value="UniProtKB-SubCell"/>
</dbReference>
<feature type="transmembrane region" description="Helical" evidence="16 17">
    <location>
        <begin position="297"/>
        <end position="327"/>
    </location>
</feature>
<evidence type="ECO:0000256" key="4">
    <source>
        <dbReference type="ARBA" id="ARBA00022516"/>
    </source>
</evidence>
<sequence length="975" mass="110854">MSDPNGSPGINASGLRERLTQKPDEPQRGLSAETASDTVKALNREEERTGKDDKDKRTYGRTLDGTVFTVPHTEDMVSQLFDPRQPKAASDIAIVIALGLQFFLMWILPSFLRIPVFAIVFLFWRACYNFGIGWLLHNQSHHKRLVSWAKKTKIFENPKTGDNPRPAVYAFLKKEMETKIPQDYKFEEAPLEYNTWLLFRRVVDLILMSDFTAYCLFAYACGGRPENEKYAMTLARWAGGWALIAFNLWVKLDAHRVVKDFAWYWGDFFYLIDQDLTFDGVFELAPHPMYSIGYVGYYGIAMIAASYKVLFISIIAHAAQLIFLALVENPHIERTYNAPPPLKRIDAITDSPPKRPQYSTRLLSAGNIHSTASSTPASSSSPIHNLVGLQNIDLHRVTDVSVILLQVYVYSMAFLTPSTWLWQSFFVLSALAWRLWYSIGIGFILDRQSNKKWWTRHFVKYGESTEEAWRQWKGIYHVSMVMCYTTYICAAWKMYGLPSNWTYGMALLRHVIGIALISLQAWTIASIYESLGEFGWFFGDFFFPQDAPKLTYGGIYRFLNNPERTIGLAGIWGAAIMTWSKTMFFLALLSHALTLCFIQLVEKPHMHKLYRQNVRQHSGVSKTMQRSLPSPVKKWQSSVDRVLDETLDSLEDFIEQAGPKLASGFSTFVQDSQTLFKQFPARLTVTRLSPDLAGYDPKDYSIEINPTDSDVLKAEAAHSGRESEIGQQPLKRTDSFERLVVEYGAPIKVKWTAPLNHSKRDWIGLYRVGDNASRDITKVGSQGRWAATTPGIHDYNKADQGILVADQKISAAQREDGFNKDFLGGEIEFSGDKLWWTQGVFEFRYHHDGKYNVMATSLPFEIKIGRVDDEALVTSQDGIARSAVEETLLPIVQNCFDRDPEVAPRSVDEQFGPTLEREGKYAKRVVYAVQQMFGIEFAPEVVQADGNVRNLAWRICNAKKVLAPYSMKTGTVTPQ</sequence>
<dbReference type="FunFam" id="2.60.40.2840:FF:000006">
    <property type="entry name" value="Phosphatidylethanolamine N-methyltransferase"/>
    <property type="match status" value="1"/>
</dbReference>
<evidence type="ECO:0000256" key="9">
    <source>
        <dbReference type="ARBA" id="ARBA00022824"/>
    </source>
</evidence>
<reference evidence="19" key="1">
    <citation type="submission" date="2022-06" db="EMBL/GenBank/DDBJ databases">
        <title>Complete genome sequences of two strains of the flax pathogen Septoria linicola.</title>
        <authorList>
            <person name="Lapalu N."/>
            <person name="Simon A."/>
            <person name="Demenou B."/>
            <person name="Paumier D."/>
            <person name="Guillot M.-P."/>
            <person name="Gout L."/>
            <person name="Valade R."/>
        </authorList>
    </citation>
    <scope>NUCLEOTIDE SEQUENCE</scope>
    <source>
        <strain evidence="19">SE15195</strain>
    </source>
</reference>
<feature type="compositionally biased region" description="Polar residues" evidence="18">
    <location>
        <begin position="1"/>
        <end position="10"/>
    </location>
</feature>
<keyword evidence="11 16" id="KW-0443">Lipid metabolism</keyword>
<dbReference type="PROSITE" id="PS51598">
    <property type="entry name" value="SAM_CHO2"/>
    <property type="match status" value="1"/>
</dbReference>
<keyword evidence="7 16" id="KW-0949">S-adenosyl-L-methionine</keyword>
<feature type="transmembrane region" description="Helical" evidence="16 17">
    <location>
        <begin position="474"/>
        <end position="495"/>
    </location>
</feature>
<evidence type="ECO:0000256" key="10">
    <source>
        <dbReference type="ARBA" id="ARBA00022989"/>
    </source>
</evidence>
<evidence type="ECO:0000256" key="2">
    <source>
        <dbReference type="ARBA" id="ARBA00004969"/>
    </source>
</evidence>
<name>A0A9Q9B462_9PEZI</name>
<feature type="transmembrane region" description="Helical" evidence="16 17">
    <location>
        <begin position="507"/>
        <end position="528"/>
    </location>
</feature>
<keyword evidence="4 16" id="KW-0444">Lipid biosynthesis</keyword>
<dbReference type="GO" id="GO:0006656">
    <property type="term" value="P:phosphatidylcholine biosynthetic process"/>
    <property type="evidence" value="ECO:0007669"/>
    <property type="project" value="UniProtKB-UniRule"/>
</dbReference>
<feature type="region of interest" description="Disordered" evidence="18">
    <location>
        <begin position="1"/>
        <end position="58"/>
    </location>
</feature>
<dbReference type="EC" id="2.1.1.17" evidence="16 17"/>
<dbReference type="AlphaFoldDB" id="A0A9Q9B462"/>
<proteinExistence type="inferred from homology"/>
<evidence type="ECO:0000313" key="19">
    <source>
        <dbReference type="EMBL" id="USW56886.1"/>
    </source>
</evidence>
<feature type="transmembrane region" description="Helical" evidence="16 17">
    <location>
        <begin position="420"/>
        <end position="445"/>
    </location>
</feature>
<evidence type="ECO:0000256" key="3">
    <source>
        <dbReference type="ARBA" id="ARBA00005189"/>
    </source>
</evidence>
<accession>A0A9Q9B462</accession>
<keyword evidence="14 16" id="KW-1208">Phospholipid metabolism</keyword>
<comment type="catalytic activity">
    <reaction evidence="16 17">
        <text>a 1,2-diacyl-sn-glycero-3-phosphoethanolamine + S-adenosyl-L-methionine = a 1,2-diacyl-sn-glycero-3-phospho-N-methylethanolamine + S-adenosyl-L-homocysteine + H(+)</text>
        <dbReference type="Rhea" id="RHEA:11164"/>
        <dbReference type="ChEBI" id="CHEBI:15378"/>
        <dbReference type="ChEBI" id="CHEBI:57856"/>
        <dbReference type="ChEBI" id="CHEBI:59789"/>
        <dbReference type="ChEBI" id="CHEBI:64573"/>
        <dbReference type="ChEBI" id="CHEBI:64612"/>
        <dbReference type="EC" id="2.1.1.17"/>
    </reaction>
</comment>
<dbReference type="PANTHER" id="PTHR32138:SF0">
    <property type="entry name" value="PHOSPHATIDYLETHANOLAMINE N-METHYLTRANSFERASE"/>
    <property type="match status" value="1"/>
</dbReference>
<dbReference type="PIRSF" id="PIRSF000383">
    <property type="entry name" value="PEAMT"/>
    <property type="match status" value="1"/>
</dbReference>
<dbReference type="Gene3D" id="2.60.40.2840">
    <property type="match status" value="1"/>
</dbReference>
<evidence type="ECO:0000256" key="5">
    <source>
        <dbReference type="ARBA" id="ARBA00022603"/>
    </source>
</evidence>
<keyword evidence="8 16" id="KW-0812">Transmembrane</keyword>
<evidence type="ECO:0000256" key="6">
    <source>
        <dbReference type="ARBA" id="ARBA00022679"/>
    </source>
</evidence>
<feature type="compositionally biased region" description="Basic and acidic residues" evidence="18">
    <location>
        <begin position="15"/>
        <end position="27"/>
    </location>
</feature>
<dbReference type="GO" id="GO:0032259">
    <property type="term" value="P:methylation"/>
    <property type="evidence" value="ECO:0007669"/>
    <property type="project" value="UniProtKB-KW"/>
</dbReference>
<dbReference type="OrthoDB" id="4583at2759"/>
<evidence type="ECO:0000256" key="17">
    <source>
        <dbReference type="RuleBase" id="RU361122"/>
    </source>
</evidence>
<keyword evidence="12 16" id="KW-0472">Membrane</keyword>
<evidence type="ECO:0000256" key="11">
    <source>
        <dbReference type="ARBA" id="ARBA00023098"/>
    </source>
</evidence>
<keyword evidence="9 16" id="KW-0256">Endoplasmic reticulum</keyword>
<evidence type="ECO:0000256" key="1">
    <source>
        <dbReference type="ARBA" id="ARBA00004127"/>
    </source>
</evidence>
<dbReference type="Proteomes" id="UP001056384">
    <property type="component" value="Chromosome 9"/>
</dbReference>
<dbReference type="EMBL" id="CP099426">
    <property type="protein sequence ID" value="USW56886.1"/>
    <property type="molecule type" value="Genomic_DNA"/>
</dbReference>
<evidence type="ECO:0000256" key="8">
    <source>
        <dbReference type="ARBA" id="ARBA00022692"/>
    </source>
</evidence>
<comment type="pathway">
    <text evidence="3">Lipid metabolism.</text>
</comment>
<comment type="caution">
    <text evidence="16 17">Lacks conserved residue(s) required for the propagation of feature annotation.</text>
</comment>
<protein>
    <recommendedName>
        <fullName evidence="16 17">Phosphatidylethanolamine N-methyltransferase</fullName>
        <shortName evidence="16">PE methyltransferase</shortName>
        <shortName evidence="16 17">PEAMT</shortName>
        <shortName evidence="16">PEMT</shortName>
        <ecNumber evidence="16 17">2.1.1.17</ecNumber>
    </recommendedName>
</protein>
<dbReference type="InterPro" id="IPR007318">
    <property type="entry name" value="Phopholipid_MeTrfase"/>
</dbReference>
<evidence type="ECO:0000256" key="18">
    <source>
        <dbReference type="SAM" id="MobiDB-lite"/>
    </source>
</evidence>
<evidence type="ECO:0000256" key="16">
    <source>
        <dbReference type="HAMAP-Rule" id="MF_03217"/>
    </source>
</evidence>
<keyword evidence="6 16" id="KW-0808">Transferase</keyword>
<dbReference type="InterPro" id="IPR016219">
    <property type="entry name" value="Phosphatid-EA_MeTrfase_fun"/>
</dbReference>
<keyword evidence="20" id="KW-1185">Reference proteome</keyword>
<feature type="compositionally biased region" description="Basic and acidic residues" evidence="18">
    <location>
        <begin position="42"/>
        <end position="58"/>
    </location>
</feature>
<comment type="subcellular location">
    <subcellularLocation>
        <location evidence="1">Endomembrane system</location>
        <topology evidence="1">Multi-pass membrane protein</topology>
    </subcellularLocation>
    <subcellularLocation>
        <location evidence="16 17">Endoplasmic reticulum membrane</location>
        <topology evidence="16 17">Multi-pass membrane protein</topology>
    </subcellularLocation>
</comment>
<comment type="pathway">
    <text evidence="2 16 17">Phospholipid metabolism; phosphatidylcholine biosynthesis.</text>
</comment>
<evidence type="ECO:0000313" key="20">
    <source>
        <dbReference type="Proteomes" id="UP001056384"/>
    </source>
</evidence>
<keyword evidence="5 16" id="KW-0489">Methyltransferase</keyword>
<comment type="function">
    <text evidence="15 16 17">Catalyzes the first step of the methylation pathway of phosphatidylcholine biosynthesis, the SAM-dependent methylation of phosphatidylethanolamine (PE) to phosphatidylmonomethylethanolamine (PMME).</text>
</comment>
<gene>
    <name evidence="19" type="ORF">Slin15195_G102050</name>
</gene>
<evidence type="ECO:0000256" key="13">
    <source>
        <dbReference type="ARBA" id="ARBA00023209"/>
    </source>
</evidence>
<evidence type="ECO:0000256" key="14">
    <source>
        <dbReference type="ARBA" id="ARBA00023264"/>
    </source>
</evidence>
<comment type="similarity">
    <text evidence="16 17">Belongs to the class VI-like SAM-binding methyltransferase superfamily. CHO2 family.</text>
</comment>
<dbReference type="GO" id="GO:0004608">
    <property type="term" value="F:phosphatidylethanolamine N-methyltransferase activity"/>
    <property type="evidence" value="ECO:0007669"/>
    <property type="project" value="UniProtKB-UniRule"/>
</dbReference>
<dbReference type="HAMAP" id="MF_03217">
    <property type="entry name" value="PEMT"/>
    <property type="match status" value="1"/>
</dbReference>
<evidence type="ECO:0000256" key="15">
    <source>
        <dbReference type="ARBA" id="ARBA00057332"/>
    </source>
</evidence>
<dbReference type="Pfam" id="PF04191">
    <property type="entry name" value="PEMT"/>
    <property type="match status" value="2"/>
</dbReference>
<keyword evidence="10 16" id="KW-1133">Transmembrane helix</keyword>
<keyword evidence="13 16" id="KW-0594">Phospholipid biosynthesis</keyword>
<feature type="transmembrane region" description="Helical" evidence="16 17">
    <location>
        <begin position="234"/>
        <end position="250"/>
    </location>
</feature>
<evidence type="ECO:0000256" key="12">
    <source>
        <dbReference type="ARBA" id="ARBA00023136"/>
    </source>
</evidence>
<evidence type="ECO:0000256" key="7">
    <source>
        <dbReference type="ARBA" id="ARBA00022691"/>
    </source>
</evidence>
<organism evidence="19 20">
    <name type="scientific">Septoria linicola</name>
    <dbReference type="NCBI Taxonomy" id="215465"/>
    <lineage>
        <taxon>Eukaryota</taxon>
        <taxon>Fungi</taxon>
        <taxon>Dikarya</taxon>
        <taxon>Ascomycota</taxon>
        <taxon>Pezizomycotina</taxon>
        <taxon>Dothideomycetes</taxon>
        <taxon>Dothideomycetidae</taxon>
        <taxon>Mycosphaerellales</taxon>
        <taxon>Mycosphaerellaceae</taxon>
        <taxon>Septoria</taxon>
    </lineage>
</organism>
<dbReference type="PANTHER" id="PTHR32138">
    <property type="entry name" value="PHOSPHATIDYLETHANOLAMINE N-METHYLTRANSFERASE"/>
    <property type="match status" value="1"/>
</dbReference>